<feature type="compositionally biased region" description="Basic and acidic residues" evidence="1">
    <location>
        <begin position="130"/>
        <end position="139"/>
    </location>
</feature>
<feature type="compositionally biased region" description="Polar residues" evidence="1">
    <location>
        <begin position="93"/>
        <end position="102"/>
    </location>
</feature>
<dbReference type="AlphaFoldDB" id="A0ABD0V8N2"/>
<accession>A0ABD0V8N2</accession>
<feature type="compositionally biased region" description="Basic and acidic residues" evidence="1">
    <location>
        <begin position="155"/>
        <end position="171"/>
    </location>
</feature>
<feature type="compositionally biased region" description="Basic residues" evidence="1">
    <location>
        <begin position="179"/>
        <end position="188"/>
    </location>
</feature>
<feature type="compositionally biased region" description="Polar residues" evidence="1">
    <location>
        <begin position="112"/>
        <end position="126"/>
    </location>
</feature>
<evidence type="ECO:0000313" key="2">
    <source>
        <dbReference type="EMBL" id="KAL0921452.1"/>
    </source>
</evidence>
<name>A0ABD0V8N2_DENTH</name>
<feature type="region of interest" description="Disordered" evidence="1">
    <location>
        <begin position="89"/>
        <end position="191"/>
    </location>
</feature>
<reference evidence="2 3" key="1">
    <citation type="journal article" date="2024" name="Plant Biotechnol. J.">
        <title>Dendrobium thyrsiflorum genome and its molecular insights into genes involved in important horticultural traits.</title>
        <authorList>
            <person name="Chen B."/>
            <person name="Wang J.Y."/>
            <person name="Zheng P.J."/>
            <person name="Li K.L."/>
            <person name="Liang Y.M."/>
            <person name="Chen X.F."/>
            <person name="Zhang C."/>
            <person name="Zhao X."/>
            <person name="He X."/>
            <person name="Zhang G.Q."/>
            <person name="Liu Z.J."/>
            <person name="Xu Q."/>
        </authorList>
    </citation>
    <scope>NUCLEOTIDE SEQUENCE [LARGE SCALE GENOMIC DNA]</scope>
    <source>
        <strain evidence="2">GZMU011</strain>
    </source>
</reference>
<dbReference type="EMBL" id="JANQDX010000007">
    <property type="protein sequence ID" value="KAL0921452.1"/>
    <property type="molecule type" value="Genomic_DNA"/>
</dbReference>
<evidence type="ECO:0000313" key="3">
    <source>
        <dbReference type="Proteomes" id="UP001552299"/>
    </source>
</evidence>
<dbReference type="Proteomes" id="UP001552299">
    <property type="component" value="Unassembled WGS sequence"/>
</dbReference>
<evidence type="ECO:0000256" key="1">
    <source>
        <dbReference type="SAM" id="MobiDB-lite"/>
    </source>
</evidence>
<gene>
    <name evidence="2" type="ORF">M5K25_008526</name>
</gene>
<protein>
    <submittedName>
        <fullName evidence="2">Uncharacterized protein</fullName>
    </submittedName>
</protein>
<organism evidence="2 3">
    <name type="scientific">Dendrobium thyrsiflorum</name>
    <name type="common">Pinecone-like raceme dendrobium</name>
    <name type="synonym">Orchid</name>
    <dbReference type="NCBI Taxonomy" id="117978"/>
    <lineage>
        <taxon>Eukaryota</taxon>
        <taxon>Viridiplantae</taxon>
        <taxon>Streptophyta</taxon>
        <taxon>Embryophyta</taxon>
        <taxon>Tracheophyta</taxon>
        <taxon>Spermatophyta</taxon>
        <taxon>Magnoliopsida</taxon>
        <taxon>Liliopsida</taxon>
        <taxon>Asparagales</taxon>
        <taxon>Orchidaceae</taxon>
        <taxon>Epidendroideae</taxon>
        <taxon>Malaxideae</taxon>
        <taxon>Dendrobiinae</taxon>
        <taxon>Dendrobium</taxon>
    </lineage>
</organism>
<comment type="caution">
    <text evidence="2">The sequence shown here is derived from an EMBL/GenBank/DDBJ whole genome shotgun (WGS) entry which is preliminary data.</text>
</comment>
<keyword evidence="3" id="KW-1185">Reference proteome</keyword>
<proteinExistence type="predicted"/>
<sequence>MQLNLIGTQTQCNLRYLSKQLRRGTCPLTGGFAAKWHRRINGYDSGPSEPGDSPPHGTTKLWLWPAPIPIPTRAATIHLILSIYGYNGEGQKPTEQQPNSPRYSIPKGTRQPRYNSQKSGKNTRFQQGEGEPKSTENRPPKGRTKPKTATPKCSHPGDEAGKPNGHQDRKPSSHTGNRNIKRKTKRLNNKAAKIFPEPFQDGIEKSIKLIVKVNQTSHTTAISFCTHSPLQFKVGSETQLLELKLFSHSRLGLNSQLLEIRECRLTSSGLSPLLVQKFRHFDRTDDRSSPTVRVTFPLPQASSASSFAVRPRSISDFPFQPDGSYDILIRATTELTGCKGYNLPCVRLLRLLPSPPTSLPPRLSLPVRREATIFFDREERRELAACEGNFPFTRFFGLIP</sequence>